<proteinExistence type="predicted"/>
<gene>
    <name evidence="1" type="ORF">WJU16_03600</name>
</gene>
<dbReference type="EMBL" id="CP149822">
    <property type="protein sequence ID" value="WZN42120.1"/>
    <property type="molecule type" value="Genomic_DNA"/>
</dbReference>
<organism evidence="1 2">
    <name type="scientific">Chitinophaga pollutisoli</name>
    <dbReference type="NCBI Taxonomy" id="3133966"/>
    <lineage>
        <taxon>Bacteria</taxon>
        <taxon>Pseudomonadati</taxon>
        <taxon>Bacteroidota</taxon>
        <taxon>Chitinophagia</taxon>
        <taxon>Chitinophagales</taxon>
        <taxon>Chitinophagaceae</taxon>
        <taxon>Chitinophaga</taxon>
    </lineage>
</organism>
<evidence type="ECO:0000313" key="1">
    <source>
        <dbReference type="EMBL" id="WZN42120.1"/>
    </source>
</evidence>
<keyword evidence="2" id="KW-1185">Reference proteome</keyword>
<protein>
    <submittedName>
        <fullName evidence="1">Uncharacterized protein</fullName>
    </submittedName>
</protein>
<sequence>MTEYTTNGIMFTENIISINGAAFVLFPEPHHTKEQLKQAIAEIKDNRDAVSIGIANDEQRDDLYLTTIFRNPAIHHLRWYEVNADKDLIRRERQKGTPPETYITLYVLPNVEAVREANIKKYGGEML</sequence>
<reference evidence="2" key="1">
    <citation type="submission" date="2024-03" db="EMBL/GenBank/DDBJ databases">
        <title>Chitinophaga horti sp. nov., isolated from garden soil.</title>
        <authorList>
            <person name="Lee D.S."/>
            <person name="Han D.M."/>
            <person name="Baek J.H."/>
            <person name="Choi D.G."/>
            <person name="Jeon J.H."/>
            <person name="Jeon C.O."/>
        </authorList>
    </citation>
    <scope>NUCLEOTIDE SEQUENCE [LARGE SCALE GENOMIC DNA]</scope>
    <source>
        <strain evidence="2">GPA1</strain>
    </source>
</reference>
<accession>A0ABZ2YQQ6</accession>
<evidence type="ECO:0000313" key="2">
    <source>
        <dbReference type="Proteomes" id="UP001485459"/>
    </source>
</evidence>
<name>A0ABZ2YQQ6_9BACT</name>
<dbReference type="Proteomes" id="UP001485459">
    <property type="component" value="Chromosome"/>
</dbReference>
<dbReference type="RefSeq" id="WP_341836956.1">
    <property type="nucleotide sequence ID" value="NZ_CP149822.1"/>
</dbReference>